<dbReference type="InterPro" id="IPR032716">
    <property type="entry name" value="ACC_epsilon"/>
</dbReference>
<comment type="caution">
    <text evidence="2">The sequence shown here is derived from an EMBL/GenBank/DDBJ whole genome shotgun (WGS) entry which is preliminary data.</text>
</comment>
<feature type="region of interest" description="Disordered" evidence="1">
    <location>
        <begin position="1"/>
        <end position="20"/>
    </location>
</feature>
<evidence type="ECO:0008006" key="4">
    <source>
        <dbReference type="Google" id="ProtNLM"/>
    </source>
</evidence>
<evidence type="ECO:0000256" key="1">
    <source>
        <dbReference type="SAM" id="MobiDB-lite"/>
    </source>
</evidence>
<dbReference type="Pfam" id="PF13822">
    <property type="entry name" value="ACC_epsilon"/>
    <property type="match status" value="1"/>
</dbReference>
<gene>
    <name evidence="2" type="ORF">GCM10009767_01740</name>
</gene>
<protein>
    <recommendedName>
        <fullName evidence="4">Acyl-CoA carboxylase subunit epsilon</fullName>
    </recommendedName>
</protein>
<reference evidence="2 3" key="1">
    <citation type="journal article" date="2019" name="Int. J. Syst. Evol. Microbiol.">
        <title>The Global Catalogue of Microorganisms (GCM) 10K type strain sequencing project: providing services to taxonomists for standard genome sequencing and annotation.</title>
        <authorList>
            <consortium name="The Broad Institute Genomics Platform"/>
            <consortium name="The Broad Institute Genome Sequencing Center for Infectious Disease"/>
            <person name="Wu L."/>
            <person name="Ma J."/>
        </authorList>
    </citation>
    <scope>NUCLEOTIDE SEQUENCE [LARGE SCALE GENOMIC DNA]</scope>
    <source>
        <strain evidence="2 3">JCM 14735</strain>
    </source>
</reference>
<dbReference type="EMBL" id="BAAAOA010000005">
    <property type="protein sequence ID" value="GAA1746756.1"/>
    <property type="molecule type" value="Genomic_DNA"/>
</dbReference>
<accession>A0ABN2K2M2</accession>
<evidence type="ECO:0000313" key="3">
    <source>
        <dbReference type="Proteomes" id="UP001501204"/>
    </source>
</evidence>
<name>A0ABN2K2M2_9MICC</name>
<organism evidence="2 3">
    <name type="scientific">Kocuria aegyptia</name>
    <dbReference type="NCBI Taxonomy" id="330943"/>
    <lineage>
        <taxon>Bacteria</taxon>
        <taxon>Bacillati</taxon>
        <taxon>Actinomycetota</taxon>
        <taxon>Actinomycetes</taxon>
        <taxon>Micrococcales</taxon>
        <taxon>Micrococcaceae</taxon>
        <taxon>Kocuria</taxon>
    </lineage>
</organism>
<dbReference type="RefSeq" id="WP_344118980.1">
    <property type="nucleotide sequence ID" value="NZ_BAAAOA010000005.1"/>
</dbReference>
<dbReference type="Proteomes" id="UP001501204">
    <property type="component" value="Unassembled WGS sequence"/>
</dbReference>
<sequence>MTPREPVEGTPSLRFTAGSPTPEEIAAVTAVLLARQDAGEAAAKGSPGRHDQFRRMRLGLRLRPGRGAWRRTRPEE</sequence>
<evidence type="ECO:0000313" key="2">
    <source>
        <dbReference type="EMBL" id="GAA1746756.1"/>
    </source>
</evidence>
<proteinExistence type="predicted"/>
<keyword evidence="3" id="KW-1185">Reference proteome</keyword>